<protein>
    <submittedName>
        <fullName evidence="2">Oidioi.mRNA.OKI2018_I69.chr2.g5735.t1.cds</fullName>
    </submittedName>
</protein>
<dbReference type="EMBL" id="OU015567">
    <property type="protein sequence ID" value="CAG5111424.1"/>
    <property type="molecule type" value="Genomic_DNA"/>
</dbReference>
<evidence type="ECO:0000313" key="3">
    <source>
        <dbReference type="Proteomes" id="UP001158576"/>
    </source>
</evidence>
<proteinExistence type="predicted"/>
<name>A0ABN7T7T1_OIKDI</name>
<keyword evidence="3" id="KW-1185">Reference proteome</keyword>
<feature type="region of interest" description="Disordered" evidence="1">
    <location>
        <begin position="50"/>
        <end position="69"/>
    </location>
</feature>
<evidence type="ECO:0000256" key="1">
    <source>
        <dbReference type="SAM" id="MobiDB-lite"/>
    </source>
</evidence>
<gene>
    <name evidence="2" type="ORF">OKIOD_LOCUS14500</name>
</gene>
<organism evidence="2 3">
    <name type="scientific">Oikopleura dioica</name>
    <name type="common">Tunicate</name>
    <dbReference type="NCBI Taxonomy" id="34765"/>
    <lineage>
        <taxon>Eukaryota</taxon>
        <taxon>Metazoa</taxon>
        <taxon>Chordata</taxon>
        <taxon>Tunicata</taxon>
        <taxon>Appendicularia</taxon>
        <taxon>Copelata</taxon>
        <taxon>Oikopleuridae</taxon>
        <taxon>Oikopleura</taxon>
    </lineage>
</organism>
<dbReference type="Proteomes" id="UP001158576">
    <property type="component" value="Chromosome 2"/>
</dbReference>
<feature type="compositionally biased region" description="Polar residues" evidence="1">
    <location>
        <begin position="57"/>
        <end position="69"/>
    </location>
</feature>
<reference evidence="2 3" key="1">
    <citation type="submission" date="2021-04" db="EMBL/GenBank/DDBJ databases">
        <authorList>
            <person name="Bliznina A."/>
        </authorList>
    </citation>
    <scope>NUCLEOTIDE SEQUENCE [LARGE SCALE GENOMIC DNA]</scope>
</reference>
<sequence>MGKFLTLTRSLSRPAYTVLKGTASSGALAEFEAEKQIFERRQMELLNDATHTEKDSSYSWQTSQKNYHY</sequence>
<evidence type="ECO:0000313" key="2">
    <source>
        <dbReference type="EMBL" id="CAG5111424.1"/>
    </source>
</evidence>
<accession>A0ABN7T7T1</accession>